<keyword evidence="7" id="KW-1185">Reference proteome</keyword>
<accession>A0ABC8S7M9</accession>
<dbReference type="Pfam" id="PF23193">
    <property type="entry name" value="NOMO_3rd"/>
    <property type="match status" value="1"/>
</dbReference>
<evidence type="ECO:0000256" key="1">
    <source>
        <dbReference type="ARBA" id="ARBA00022729"/>
    </source>
</evidence>
<dbReference type="FunFam" id="2.60.40.10:FF:001746">
    <property type="entry name" value="Carbohydrate-binding-like fold"/>
    <property type="match status" value="1"/>
</dbReference>
<feature type="domain" description="NOMO-like N-terminal beta-sandwich" evidence="2">
    <location>
        <begin position="34"/>
        <end position="115"/>
    </location>
</feature>
<dbReference type="InterPro" id="IPR051417">
    <property type="entry name" value="SDr/BOS_complex"/>
</dbReference>
<dbReference type="Gene3D" id="2.60.40.1120">
    <property type="entry name" value="Carboxypeptidase-like, regulatory domain"/>
    <property type="match status" value="1"/>
</dbReference>
<dbReference type="SUPFAM" id="SSF117074">
    <property type="entry name" value="Hypothetical protein PA1324"/>
    <property type="match status" value="1"/>
</dbReference>
<dbReference type="Pfam" id="PF23194">
    <property type="entry name" value="NOMO_5th"/>
    <property type="match status" value="1"/>
</dbReference>
<evidence type="ECO:0000259" key="5">
    <source>
        <dbReference type="Pfam" id="PF23194"/>
    </source>
</evidence>
<feature type="domain" description="NOMO third transthyretin-like" evidence="4">
    <location>
        <begin position="218"/>
        <end position="318"/>
    </location>
</feature>
<dbReference type="PANTHER" id="PTHR23303:SF14">
    <property type="entry name" value="BOS COMPLEX SUBUNIT NOMO1-RELATED"/>
    <property type="match status" value="1"/>
</dbReference>
<dbReference type="SUPFAM" id="SSF49464">
    <property type="entry name" value="Carboxypeptidase regulatory domain-like"/>
    <property type="match status" value="1"/>
</dbReference>
<feature type="domain" description="NOMO fifth transthyretin-like" evidence="5">
    <location>
        <begin position="400"/>
        <end position="482"/>
    </location>
</feature>
<sequence length="578" mass="63237">MTTYASTPATANTIQGCGGFIEASSALIKSRKPTDAKLDYSHITVELRTLDGLVKERTQCAPNGYYFIPVYDKGSFAIKIKGPEGWSWDPHQVKYLVVPIVVDNNGCNANEDINFRFTGFSTSGRVVGAVGGGSCSHKNGGPSNVNIELLSSMGDLVSSVLTSSAGSYSFANIIPGKYKLRASHHDLQIEVRGSTEVELGFGNSLIDDIFFAPGYDIRGYVVAQGNPILGVHIYLYSEDVLEVDCPQGSGNTPGQRKALCHAVSDADGMFTFRSIPCGVFELVPFYKGENTVFDVSPPFMSVSVQHDHATVPQKFQVTGFSVGGRVVDGNGMGVDGAKVLVDGHERYITDNEGYYKLDQVTSKRYMIEAKKEHYKFDKLKDFLVLPNMASVGDIKAVSYDVCGRILMVGSDYKAKVALTHGPENVKPQATQTSDGGTFCFEVPPGEYRLSAFAATPESAPELLFSPSYVDVRVNSPLLNVEFYQVQLMYSKNPHCGRRGSSFGYAVVISVDNIGLQQWSKFGYHHKGGEKRRTNWNIITSEEKRKKIQRLGFLPGVARKKPAILFHILLPSVISEFVP</sequence>
<evidence type="ECO:0000259" key="2">
    <source>
        <dbReference type="Pfam" id="PF22898"/>
    </source>
</evidence>
<organism evidence="6 7">
    <name type="scientific">Ilex paraguariensis</name>
    <name type="common">yerba mate</name>
    <dbReference type="NCBI Taxonomy" id="185542"/>
    <lineage>
        <taxon>Eukaryota</taxon>
        <taxon>Viridiplantae</taxon>
        <taxon>Streptophyta</taxon>
        <taxon>Embryophyta</taxon>
        <taxon>Tracheophyta</taxon>
        <taxon>Spermatophyta</taxon>
        <taxon>Magnoliopsida</taxon>
        <taxon>eudicotyledons</taxon>
        <taxon>Gunneridae</taxon>
        <taxon>Pentapetalae</taxon>
        <taxon>asterids</taxon>
        <taxon>campanulids</taxon>
        <taxon>Aquifoliales</taxon>
        <taxon>Aquifoliaceae</taxon>
        <taxon>Ilex</taxon>
    </lineage>
</organism>
<dbReference type="InterPro" id="IPR055074">
    <property type="entry name" value="NOMO1-3_2nd"/>
</dbReference>
<evidence type="ECO:0000259" key="3">
    <source>
        <dbReference type="Pfam" id="PF22904"/>
    </source>
</evidence>
<feature type="domain" description="NOMO second beta-sandwich" evidence="3">
    <location>
        <begin position="117"/>
        <end position="207"/>
    </location>
</feature>
<protein>
    <recommendedName>
        <fullName evidence="8">Carbohydrate-binding-like fold protein</fullName>
    </recommendedName>
</protein>
<name>A0ABC8S7M9_9AQUA</name>
<dbReference type="Pfam" id="PF22904">
    <property type="entry name" value="NOMO1-like_2nd"/>
    <property type="match status" value="1"/>
</dbReference>
<keyword evidence="1" id="KW-0732">Signal</keyword>
<evidence type="ECO:0008006" key="8">
    <source>
        <dbReference type="Google" id="ProtNLM"/>
    </source>
</evidence>
<dbReference type="Gene3D" id="2.60.40.10">
    <property type="entry name" value="Immunoglobulins"/>
    <property type="match status" value="1"/>
</dbReference>
<dbReference type="InterPro" id="IPR056190">
    <property type="entry name" value="NOMO_5th"/>
</dbReference>
<dbReference type="Proteomes" id="UP001642360">
    <property type="component" value="Unassembled WGS sequence"/>
</dbReference>
<dbReference type="InterPro" id="IPR013783">
    <property type="entry name" value="Ig-like_fold"/>
</dbReference>
<reference evidence="6 7" key="1">
    <citation type="submission" date="2024-02" db="EMBL/GenBank/DDBJ databases">
        <authorList>
            <person name="Vignale AGUSTIN F."/>
            <person name="Sosa J E."/>
            <person name="Modenutti C."/>
        </authorList>
    </citation>
    <scope>NUCLEOTIDE SEQUENCE [LARGE SCALE GENOMIC DNA]</scope>
</reference>
<evidence type="ECO:0000313" key="6">
    <source>
        <dbReference type="EMBL" id="CAK9152882.1"/>
    </source>
</evidence>
<dbReference type="InterPro" id="IPR008969">
    <property type="entry name" value="CarboxyPept-like_regulatory"/>
</dbReference>
<dbReference type="InterPro" id="IPR056189">
    <property type="entry name" value="NOMO_3rd"/>
</dbReference>
<dbReference type="AlphaFoldDB" id="A0ABC8S7M9"/>
<dbReference type="Pfam" id="PF22898">
    <property type="entry name" value="NOMO1-like_1st"/>
    <property type="match status" value="1"/>
</dbReference>
<evidence type="ECO:0000313" key="7">
    <source>
        <dbReference type="Proteomes" id="UP001642360"/>
    </source>
</evidence>
<gene>
    <name evidence="6" type="ORF">ILEXP_LOCUS21113</name>
</gene>
<dbReference type="InterPro" id="IPR055075">
    <property type="entry name" value="NOMO-like_N"/>
</dbReference>
<dbReference type="PANTHER" id="PTHR23303">
    <property type="entry name" value="CARBOXYPEPTIDASE REGULATORY REGION-CONTAINING"/>
    <property type="match status" value="1"/>
</dbReference>
<evidence type="ECO:0000259" key="4">
    <source>
        <dbReference type="Pfam" id="PF23193"/>
    </source>
</evidence>
<proteinExistence type="predicted"/>
<dbReference type="EMBL" id="CAUOFW020002303">
    <property type="protein sequence ID" value="CAK9152882.1"/>
    <property type="molecule type" value="Genomic_DNA"/>
</dbReference>
<comment type="caution">
    <text evidence="6">The sequence shown here is derived from an EMBL/GenBank/DDBJ whole genome shotgun (WGS) entry which is preliminary data.</text>
</comment>